<evidence type="ECO:0000259" key="3">
    <source>
        <dbReference type="Pfam" id="PF01740"/>
    </source>
</evidence>
<evidence type="ECO:0000256" key="2">
    <source>
        <dbReference type="SAM" id="Coils"/>
    </source>
</evidence>
<gene>
    <name evidence="4" type="ORF">ACFQPF_17970</name>
</gene>
<dbReference type="EMBL" id="JBHTCP010000052">
    <property type="protein sequence ID" value="MFC7373533.1"/>
    <property type="molecule type" value="Genomic_DNA"/>
</dbReference>
<organism evidence="4 5">
    <name type="scientific">Fictibacillus iocasae</name>
    <dbReference type="NCBI Taxonomy" id="2715437"/>
    <lineage>
        <taxon>Bacteria</taxon>
        <taxon>Bacillati</taxon>
        <taxon>Bacillota</taxon>
        <taxon>Bacilli</taxon>
        <taxon>Bacillales</taxon>
        <taxon>Fictibacillaceae</taxon>
        <taxon>Fictibacillus</taxon>
    </lineage>
</organism>
<dbReference type="SUPFAM" id="SSF52091">
    <property type="entry name" value="SpoIIaa-like"/>
    <property type="match status" value="1"/>
</dbReference>
<dbReference type="Pfam" id="PF01740">
    <property type="entry name" value="STAS"/>
    <property type="match status" value="1"/>
</dbReference>
<evidence type="ECO:0000313" key="4">
    <source>
        <dbReference type="EMBL" id="MFC7373533.1"/>
    </source>
</evidence>
<dbReference type="InterPro" id="IPR024096">
    <property type="entry name" value="NO_sig/Golgi_transp_ligand-bd"/>
</dbReference>
<dbReference type="SUPFAM" id="SSF111126">
    <property type="entry name" value="Ligand-binding domain in the NO signalling and Golgi transport"/>
    <property type="match status" value="1"/>
</dbReference>
<sequence>MLTKQETFALGDIQFGWDLEEGSFTYQGSDAVLFWIESAMKTLFDTIEEISGDDAASVVMETTGHRQGEIVGDFFNQLNFSIEDAVKTIPPLYASAGWGIVQFEEVDVAASRATVLLKNSWEYKINKIQGKSTHGSFLPGHFAGLLSKLFNTNIWYETVQGNVGDDPCCIYSFYPSDMTASKNIHELLRKKEQDEIRKLEEVVETRTEELKSLVQRLSSPIIPVLENIVVIPLIGQYDDSRSEELLNKTLESLPKLKAKYLVLDLTGMDTDGFDASNLYFIERLSKAAALLGAESILVGISAELGIAITREQVDLSALNCFGTLQHGIYYALSQEGRKII</sequence>
<dbReference type="PANTHER" id="PTHR33745">
    <property type="entry name" value="RSBT ANTAGONIST PROTEIN RSBS-RELATED"/>
    <property type="match status" value="1"/>
</dbReference>
<dbReference type="PANTHER" id="PTHR33745:SF3">
    <property type="entry name" value="RSBT CO-ANTAGONIST PROTEIN RSBRC"/>
    <property type="match status" value="1"/>
</dbReference>
<proteinExistence type="predicted"/>
<dbReference type="RefSeq" id="WP_379751562.1">
    <property type="nucleotide sequence ID" value="NZ_JBHTCP010000052.1"/>
</dbReference>
<feature type="coiled-coil region" evidence="2">
    <location>
        <begin position="182"/>
        <end position="216"/>
    </location>
</feature>
<protein>
    <submittedName>
        <fullName evidence="4">STAS domain-containing protein</fullName>
    </submittedName>
</protein>
<dbReference type="Gene3D" id="3.30.750.24">
    <property type="entry name" value="STAS domain"/>
    <property type="match status" value="1"/>
</dbReference>
<feature type="domain" description="STAS" evidence="3">
    <location>
        <begin position="220"/>
        <end position="314"/>
    </location>
</feature>
<keyword evidence="5" id="KW-1185">Reference proteome</keyword>
<name>A0ABW2NWD4_9BACL</name>
<keyword evidence="2" id="KW-0175">Coiled coil</keyword>
<reference evidence="5" key="1">
    <citation type="journal article" date="2019" name="Int. J. Syst. Evol. Microbiol.">
        <title>The Global Catalogue of Microorganisms (GCM) 10K type strain sequencing project: providing services to taxonomists for standard genome sequencing and annotation.</title>
        <authorList>
            <consortium name="The Broad Institute Genomics Platform"/>
            <consortium name="The Broad Institute Genome Sequencing Center for Infectious Disease"/>
            <person name="Wu L."/>
            <person name="Ma J."/>
        </authorList>
    </citation>
    <scope>NUCLEOTIDE SEQUENCE [LARGE SCALE GENOMIC DNA]</scope>
    <source>
        <strain evidence="5">NBRC 106396</strain>
    </source>
</reference>
<dbReference type="InterPro" id="IPR036513">
    <property type="entry name" value="STAS_dom_sf"/>
</dbReference>
<evidence type="ECO:0000256" key="1">
    <source>
        <dbReference type="ARBA" id="ARBA00022553"/>
    </source>
</evidence>
<dbReference type="Proteomes" id="UP001596549">
    <property type="component" value="Unassembled WGS sequence"/>
</dbReference>
<accession>A0ABW2NWD4</accession>
<dbReference type="InterPro" id="IPR051932">
    <property type="entry name" value="Bact_StressResp_Reg"/>
</dbReference>
<dbReference type="CDD" id="cd07041">
    <property type="entry name" value="STAS_RsbR_RsbS_like"/>
    <property type="match status" value="1"/>
</dbReference>
<comment type="caution">
    <text evidence="4">The sequence shown here is derived from an EMBL/GenBank/DDBJ whole genome shotgun (WGS) entry which is preliminary data.</text>
</comment>
<dbReference type="InterPro" id="IPR002645">
    <property type="entry name" value="STAS_dom"/>
</dbReference>
<evidence type="ECO:0000313" key="5">
    <source>
        <dbReference type="Proteomes" id="UP001596549"/>
    </source>
</evidence>
<keyword evidence="1" id="KW-0597">Phosphoprotein</keyword>
<dbReference type="Gene3D" id="3.30.1380.20">
    <property type="entry name" value="Trafficking protein particle complex subunit 3"/>
    <property type="match status" value="1"/>
</dbReference>